<dbReference type="AlphaFoldDB" id="A0A498NYX2"/>
<name>A0A498NYX2_LABRO</name>
<gene>
    <name evidence="2" type="ORF">ROHU_002317</name>
</gene>
<feature type="region of interest" description="Disordered" evidence="1">
    <location>
        <begin position="26"/>
        <end position="67"/>
    </location>
</feature>
<comment type="caution">
    <text evidence="2">The sequence shown here is derived from an EMBL/GenBank/DDBJ whole genome shotgun (WGS) entry which is preliminary data.</text>
</comment>
<keyword evidence="3" id="KW-1185">Reference proteome</keyword>
<organism evidence="2 3">
    <name type="scientific">Labeo rohita</name>
    <name type="common">Indian major carp</name>
    <name type="synonym">Cyprinus rohita</name>
    <dbReference type="NCBI Taxonomy" id="84645"/>
    <lineage>
        <taxon>Eukaryota</taxon>
        <taxon>Metazoa</taxon>
        <taxon>Chordata</taxon>
        <taxon>Craniata</taxon>
        <taxon>Vertebrata</taxon>
        <taxon>Euteleostomi</taxon>
        <taxon>Actinopterygii</taxon>
        <taxon>Neopterygii</taxon>
        <taxon>Teleostei</taxon>
        <taxon>Ostariophysi</taxon>
        <taxon>Cypriniformes</taxon>
        <taxon>Cyprinidae</taxon>
        <taxon>Labeoninae</taxon>
        <taxon>Labeonini</taxon>
        <taxon>Labeo</taxon>
    </lineage>
</organism>
<dbReference type="EMBL" id="QBIY01006315">
    <property type="protein sequence ID" value="RXN37135.1"/>
    <property type="molecule type" value="Genomic_DNA"/>
</dbReference>
<dbReference type="Proteomes" id="UP000290572">
    <property type="component" value="Unassembled WGS sequence"/>
</dbReference>
<evidence type="ECO:0000313" key="2">
    <source>
        <dbReference type="EMBL" id="RXN37135.1"/>
    </source>
</evidence>
<protein>
    <submittedName>
        <fullName evidence="2">Uncharacterized protein</fullName>
    </submittedName>
</protein>
<sequence length="67" mass="7848">MKFNEEYDLYRNNSLHFALRLLKLQPEPLPERDSKSTKASGSQIQDDDVEQPPMKNDEEDQSLLKII</sequence>
<evidence type="ECO:0000256" key="1">
    <source>
        <dbReference type="SAM" id="MobiDB-lite"/>
    </source>
</evidence>
<proteinExistence type="predicted"/>
<accession>A0A498NYX2</accession>
<reference evidence="2 3" key="1">
    <citation type="submission" date="2018-03" db="EMBL/GenBank/DDBJ databases">
        <title>Draft genome sequence of Rohu Carp (Labeo rohita).</title>
        <authorList>
            <person name="Das P."/>
            <person name="Kushwaha B."/>
            <person name="Joshi C.G."/>
            <person name="Kumar D."/>
            <person name="Nagpure N.S."/>
            <person name="Sahoo L."/>
            <person name="Das S.P."/>
            <person name="Bit A."/>
            <person name="Patnaik S."/>
            <person name="Meher P.K."/>
            <person name="Jayasankar P."/>
            <person name="Koringa P.G."/>
            <person name="Patel N.V."/>
            <person name="Hinsu A.T."/>
            <person name="Kumar R."/>
            <person name="Pandey M."/>
            <person name="Agarwal S."/>
            <person name="Srivastava S."/>
            <person name="Singh M."/>
            <person name="Iquebal M.A."/>
            <person name="Jaiswal S."/>
            <person name="Angadi U.B."/>
            <person name="Kumar N."/>
            <person name="Raza M."/>
            <person name="Shah T.M."/>
            <person name="Rai A."/>
            <person name="Jena J.K."/>
        </authorList>
    </citation>
    <scope>NUCLEOTIDE SEQUENCE [LARGE SCALE GENOMIC DNA]</scope>
    <source>
        <strain evidence="2">DASCIFA01</strain>
        <tissue evidence="2">Testis</tissue>
    </source>
</reference>
<evidence type="ECO:0000313" key="3">
    <source>
        <dbReference type="Proteomes" id="UP000290572"/>
    </source>
</evidence>